<organism evidence="1 2">
    <name type="scientific">Novipirellula herctigrandis</name>
    <dbReference type="NCBI Taxonomy" id="2527986"/>
    <lineage>
        <taxon>Bacteria</taxon>
        <taxon>Pseudomonadati</taxon>
        <taxon>Planctomycetota</taxon>
        <taxon>Planctomycetia</taxon>
        <taxon>Pirellulales</taxon>
        <taxon>Pirellulaceae</taxon>
        <taxon>Novipirellula</taxon>
    </lineage>
</organism>
<dbReference type="Proteomes" id="UP000315010">
    <property type="component" value="Unassembled WGS sequence"/>
</dbReference>
<dbReference type="AlphaFoldDB" id="A0A5C5ZDB5"/>
<comment type="caution">
    <text evidence="1">The sequence shown here is derived from an EMBL/GenBank/DDBJ whole genome shotgun (WGS) entry which is preliminary data.</text>
</comment>
<dbReference type="EMBL" id="SJPJ01000001">
    <property type="protein sequence ID" value="TWT85067.1"/>
    <property type="molecule type" value="Genomic_DNA"/>
</dbReference>
<gene>
    <name evidence="1" type="ORF">CA13_65490</name>
</gene>
<proteinExistence type="predicted"/>
<reference evidence="1 2" key="1">
    <citation type="submission" date="2019-02" db="EMBL/GenBank/DDBJ databases">
        <title>Deep-cultivation of Planctomycetes and their phenomic and genomic characterization uncovers novel biology.</title>
        <authorList>
            <person name="Wiegand S."/>
            <person name="Jogler M."/>
            <person name="Boedeker C."/>
            <person name="Pinto D."/>
            <person name="Vollmers J."/>
            <person name="Rivas-Marin E."/>
            <person name="Kohn T."/>
            <person name="Peeters S.H."/>
            <person name="Heuer A."/>
            <person name="Rast P."/>
            <person name="Oberbeckmann S."/>
            <person name="Bunk B."/>
            <person name="Jeske O."/>
            <person name="Meyerdierks A."/>
            <person name="Storesund J.E."/>
            <person name="Kallscheuer N."/>
            <person name="Luecker S."/>
            <person name="Lage O.M."/>
            <person name="Pohl T."/>
            <person name="Merkel B.J."/>
            <person name="Hornburger P."/>
            <person name="Mueller R.-W."/>
            <person name="Bruemmer F."/>
            <person name="Labrenz M."/>
            <person name="Spormann A.M."/>
            <person name="Op Den Camp H."/>
            <person name="Overmann J."/>
            <person name="Amann R."/>
            <person name="Jetten M.S.M."/>
            <person name="Mascher T."/>
            <person name="Medema M.H."/>
            <person name="Devos D.P."/>
            <person name="Kaster A.-K."/>
            <person name="Ovreas L."/>
            <person name="Rohde M."/>
            <person name="Galperin M.Y."/>
            <person name="Jogler C."/>
        </authorList>
    </citation>
    <scope>NUCLEOTIDE SEQUENCE [LARGE SCALE GENOMIC DNA]</scope>
    <source>
        <strain evidence="1 2">CA13</strain>
    </source>
</reference>
<name>A0A5C5ZDB5_9BACT</name>
<evidence type="ECO:0000313" key="1">
    <source>
        <dbReference type="EMBL" id="TWT85067.1"/>
    </source>
</evidence>
<sequence length="67" mass="7356">MHIIENCRGFSDGIWETMFASAIRVSDGDSSRGMFVSCLGDVSVASIHLGLRLVKSWISIQRDATPQ</sequence>
<keyword evidence="2" id="KW-1185">Reference proteome</keyword>
<accession>A0A5C5ZDB5</accession>
<protein>
    <submittedName>
        <fullName evidence="1">Uncharacterized protein</fullName>
    </submittedName>
</protein>
<evidence type="ECO:0000313" key="2">
    <source>
        <dbReference type="Proteomes" id="UP000315010"/>
    </source>
</evidence>